<dbReference type="PANTHER" id="PTHR28026:SF9">
    <property type="entry name" value="2-HYDROXY-PALMITIC ACID DIOXYGENASE MPO1"/>
    <property type="match status" value="1"/>
</dbReference>
<dbReference type="EMBL" id="VFQX01000016">
    <property type="protein sequence ID" value="KAF0981234.1"/>
    <property type="molecule type" value="Genomic_DNA"/>
</dbReference>
<proteinExistence type="predicted"/>
<organism evidence="2 3">
    <name type="scientific">Naegleria fowleri</name>
    <name type="common">Brain eating amoeba</name>
    <dbReference type="NCBI Taxonomy" id="5763"/>
    <lineage>
        <taxon>Eukaryota</taxon>
        <taxon>Discoba</taxon>
        <taxon>Heterolobosea</taxon>
        <taxon>Tetramitia</taxon>
        <taxon>Eutetramitia</taxon>
        <taxon>Vahlkampfiidae</taxon>
        <taxon>Naegleria</taxon>
    </lineage>
</organism>
<dbReference type="VEuPathDB" id="AmoebaDB:FDP41_013022"/>
<dbReference type="GeneID" id="68120237"/>
<dbReference type="InterPro" id="IPR009305">
    <property type="entry name" value="Mpo1-like"/>
</dbReference>
<dbReference type="VEuPathDB" id="AmoebaDB:NfTy_078630"/>
<dbReference type="PANTHER" id="PTHR28026">
    <property type="entry name" value="DUF962 DOMAIN PROTEIN (AFU_ORTHOLOGUE AFUA_8G05310)"/>
    <property type="match status" value="1"/>
</dbReference>
<keyword evidence="3" id="KW-1185">Reference proteome</keyword>
<feature type="transmembrane region" description="Helical" evidence="1">
    <location>
        <begin position="85"/>
        <end position="102"/>
    </location>
</feature>
<feature type="transmembrane region" description="Helical" evidence="1">
    <location>
        <begin position="168"/>
        <end position="189"/>
    </location>
</feature>
<protein>
    <recommendedName>
        <fullName evidence="4">DUF962 domain-containing protein</fullName>
    </recommendedName>
</protein>
<feature type="transmembrane region" description="Helical" evidence="1">
    <location>
        <begin position="137"/>
        <end position="156"/>
    </location>
</feature>
<sequence length="191" mass="22352">MSSSSTANSSDTVKRGSLFSRIFSVSDQFVNYYYYHQSPTNQMIHFVFVPVIALSLIMLCFKVDLQHVDTVRWLIVDVLKLSSEWCNLAVLVSAVLMVYYLILDRIAGFLLSLEFFGMVVLSHYFHLRWIHSPSTYYWFAVIIQVIGWATQFYGHYLEGKRPALIDNVFQIFIAPLFVLFELLFCWVFVWI</sequence>
<dbReference type="Proteomes" id="UP000444721">
    <property type="component" value="Unassembled WGS sequence"/>
</dbReference>
<reference evidence="2 3" key="1">
    <citation type="journal article" date="2019" name="Sci. Rep.">
        <title>Nanopore sequencing improves the draft genome of the human pathogenic amoeba Naegleria fowleri.</title>
        <authorList>
            <person name="Liechti N."/>
            <person name="Schurch N."/>
            <person name="Bruggmann R."/>
            <person name="Wittwer M."/>
        </authorList>
    </citation>
    <scope>NUCLEOTIDE SEQUENCE [LARGE SCALE GENOMIC DNA]</scope>
    <source>
        <strain evidence="2 3">ATCC 30894</strain>
    </source>
</reference>
<dbReference type="OMA" id="IQFIGHY"/>
<evidence type="ECO:0008006" key="4">
    <source>
        <dbReference type="Google" id="ProtNLM"/>
    </source>
</evidence>
<keyword evidence="1" id="KW-1133">Transmembrane helix</keyword>
<dbReference type="GO" id="GO:0016020">
    <property type="term" value="C:membrane"/>
    <property type="evidence" value="ECO:0007669"/>
    <property type="project" value="GOC"/>
</dbReference>
<dbReference type="RefSeq" id="XP_044565947.1">
    <property type="nucleotide sequence ID" value="XM_044703607.1"/>
</dbReference>
<keyword evidence="1" id="KW-0472">Membrane</keyword>
<comment type="caution">
    <text evidence="2">The sequence shown here is derived from an EMBL/GenBank/DDBJ whole genome shotgun (WGS) entry which is preliminary data.</text>
</comment>
<evidence type="ECO:0000256" key="1">
    <source>
        <dbReference type="SAM" id="Phobius"/>
    </source>
</evidence>
<dbReference type="Pfam" id="PF06127">
    <property type="entry name" value="Mpo1-like"/>
    <property type="match status" value="1"/>
</dbReference>
<name>A0A6A5C408_NAEFO</name>
<evidence type="ECO:0000313" key="3">
    <source>
        <dbReference type="Proteomes" id="UP000444721"/>
    </source>
</evidence>
<feature type="transmembrane region" description="Helical" evidence="1">
    <location>
        <begin position="43"/>
        <end position="65"/>
    </location>
</feature>
<dbReference type="AlphaFoldDB" id="A0A6A5C408"/>
<dbReference type="GO" id="GO:0046521">
    <property type="term" value="P:sphingoid catabolic process"/>
    <property type="evidence" value="ECO:0007669"/>
    <property type="project" value="TreeGrafter"/>
</dbReference>
<gene>
    <name evidence="2" type="ORF">FDP41_013022</name>
</gene>
<evidence type="ECO:0000313" key="2">
    <source>
        <dbReference type="EMBL" id="KAF0981234.1"/>
    </source>
</evidence>
<feature type="transmembrane region" description="Helical" evidence="1">
    <location>
        <begin position="108"/>
        <end position="125"/>
    </location>
</feature>
<keyword evidence="1" id="KW-0812">Transmembrane</keyword>
<dbReference type="OrthoDB" id="2124888at2759"/>
<accession>A0A6A5C408</accession>
<dbReference type="VEuPathDB" id="AmoebaDB:NF0098750"/>